<dbReference type="EMBL" id="OU015569">
    <property type="protein sequence ID" value="CAG5098312.1"/>
    <property type="molecule type" value="Genomic_DNA"/>
</dbReference>
<proteinExistence type="predicted"/>
<gene>
    <name evidence="1" type="ORF">OKIOD_LOCUS7112</name>
</gene>
<sequence length="138" mass="16162">MDHLSRIINHGLTKASQQYAQELYDSEFTRVNLPPPPLFPVLDIFTPNGFSSNFGLEQVVKRVNGEGAAKNREENEEMETDCDSDYSMHSICAKCRTDFAPFFIQQKIDDKVELLCRDCHIRWREEQDRERKISFKMK</sequence>
<accession>A0ABN7SMF7</accession>
<keyword evidence="2" id="KW-1185">Reference proteome</keyword>
<name>A0ABN7SMF7_OIKDI</name>
<protein>
    <submittedName>
        <fullName evidence="1">Oidioi.mRNA.OKI2018_I69.XSR.g15554.t1.cds</fullName>
    </submittedName>
</protein>
<organism evidence="1 2">
    <name type="scientific">Oikopleura dioica</name>
    <name type="common">Tunicate</name>
    <dbReference type="NCBI Taxonomy" id="34765"/>
    <lineage>
        <taxon>Eukaryota</taxon>
        <taxon>Metazoa</taxon>
        <taxon>Chordata</taxon>
        <taxon>Tunicata</taxon>
        <taxon>Appendicularia</taxon>
        <taxon>Copelata</taxon>
        <taxon>Oikopleuridae</taxon>
        <taxon>Oikopleura</taxon>
    </lineage>
</organism>
<evidence type="ECO:0000313" key="1">
    <source>
        <dbReference type="EMBL" id="CAG5098312.1"/>
    </source>
</evidence>
<reference evidence="1 2" key="1">
    <citation type="submission" date="2021-04" db="EMBL/GenBank/DDBJ databases">
        <authorList>
            <person name="Bliznina A."/>
        </authorList>
    </citation>
    <scope>NUCLEOTIDE SEQUENCE [LARGE SCALE GENOMIC DNA]</scope>
</reference>
<dbReference type="Proteomes" id="UP001158576">
    <property type="component" value="Chromosome XSR"/>
</dbReference>
<evidence type="ECO:0000313" key="2">
    <source>
        <dbReference type="Proteomes" id="UP001158576"/>
    </source>
</evidence>